<dbReference type="SUPFAM" id="SSF53448">
    <property type="entry name" value="Nucleotide-diphospho-sugar transferases"/>
    <property type="match status" value="1"/>
</dbReference>
<dbReference type="InterPro" id="IPR001173">
    <property type="entry name" value="Glyco_trans_2-like"/>
</dbReference>
<comment type="caution">
    <text evidence="14">The sequence shown here is derived from an EMBL/GenBank/DDBJ whole genome shotgun (WGS) entry which is preliminary data.</text>
</comment>
<comment type="subcellular location">
    <subcellularLocation>
        <location evidence="1">Cell inner membrane</location>
        <topology evidence="1">Multi-pass membrane protein</topology>
    </subcellularLocation>
</comment>
<feature type="transmembrane region" description="Helical" evidence="12">
    <location>
        <begin position="434"/>
        <end position="456"/>
    </location>
</feature>
<dbReference type="PANTHER" id="PTHR43867">
    <property type="entry name" value="CELLULOSE SYNTHASE CATALYTIC SUBUNIT A [UDP-FORMING]"/>
    <property type="match status" value="1"/>
</dbReference>
<evidence type="ECO:0000256" key="9">
    <source>
        <dbReference type="ARBA" id="ARBA00022692"/>
    </source>
</evidence>
<feature type="transmembrane region" description="Helical" evidence="12">
    <location>
        <begin position="401"/>
        <end position="422"/>
    </location>
</feature>
<keyword evidence="10 12" id="KW-1133">Transmembrane helix</keyword>
<keyword evidence="9 12" id="KW-0812">Transmembrane</keyword>
<dbReference type="NCBIfam" id="NF003962">
    <property type="entry name" value="PRK05454.2-5"/>
    <property type="match status" value="1"/>
</dbReference>
<dbReference type="EMBL" id="BMES01000002">
    <property type="protein sequence ID" value="GGH23154.1"/>
    <property type="molecule type" value="Genomic_DNA"/>
</dbReference>
<evidence type="ECO:0000256" key="11">
    <source>
        <dbReference type="ARBA" id="ARBA00023136"/>
    </source>
</evidence>
<dbReference type="PANTHER" id="PTHR43867:SF5">
    <property type="entry name" value="GLUCANS BIOSYNTHESIS GLUCOSYLTRANSFERASE H"/>
    <property type="match status" value="1"/>
</dbReference>
<comment type="pathway">
    <text evidence="2">Glycan metabolism; osmoregulated periplasmic glucan (OPG) biosynthesis.</text>
</comment>
<keyword evidence="8" id="KW-0808">Transferase</keyword>
<dbReference type="NCBIfam" id="NF003958">
    <property type="entry name" value="PRK05454.2-1"/>
    <property type="match status" value="1"/>
</dbReference>
<accession>A0A917MIG8</accession>
<evidence type="ECO:0000256" key="10">
    <source>
        <dbReference type="ARBA" id="ARBA00022989"/>
    </source>
</evidence>
<evidence type="ECO:0000256" key="5">
    <source>
        <dbReference type="ARBA" id="ARBA00022475"/>
    </source>
</evidence>
<evidence type="ECO:0000256" key="6">
    <source>
        <dbReference type="ARBA" id="ARBA00022519"/>
    </source>
</evidence>
<sequence length="577" mass="63204">MRRRVVLGLNLFTFLALGLTFAAVLGSGGWTVIDMLMMACFVLAAPWSVLGFWNAMLGLWLLHGRRYGLHAVAPFAATGDGDDPVRARVAVLLTLRNEDPARAFRRLAIVKASIAATGEGAHFSYFVLSDSSDPAVIAAEQANFDVWRENDDTPHRLFYRHRAVNEGFKAGNLRDFCHRWGADYDFMLPLDADSLMSGESVVKLVRIMQASPRLGILQSLVVGLPAASGFARLFQFGMRQGMRPYTMGSAWWGADCGPFWGHNALVRIRPFIQHCDLPILPGKPPLGGPILSHDQVEAALMRRAHYEVRVLPVEGGSWEENPPTVLDFIRRDLRWCQGNMQYWRLVGLPDLKFMSRFQLAWAILMFLGVPAWTLMFGLAALKPFEAADLAAGYPAKPAMVVYGAFLLMSLTPKLAGVVDVLLTRGGARRYGGALRFLASAGAEILFSFLLGAITTFRVTQFMLGLPFGRSVTWSGQERDAHALSWRTAAAGLWVPTAFGTAALMLLLVKAPMAALLGLPLLIGYPLAIPFAVLTADPRFEDWLTSRGLGAIPEEVETPPEIRALGSRPAEPAVLEAA</sequence>
<keyword evidence="5" id="KW-1003">Cell membrane</keyword>
<reference evidence="14" key="1">
    <citation type="journal article" date="2014" name="Int. J. Syst. Evol. Microbiol.">
        <title>Complete genome sequence of Corynebacterium casei LMG S-19264T (=DSM 44701T), isolated from a smear-ripened cheese.</title>
        <authorList>
            <consortium name="US DOE Joint Genome Institute (JGI-PGF)"/>
            <person name="Walter F."/>
            <person name="Albersmeier A."/>
            <person name="Kalinowski J."/>
            <person name="Ruckert C."/>
        </authorList>
    </citation>
    <scope>NUCLEOTIDE SEQUENCE</scope>
    <source>
        <strain evidence="14">CGMCC 1.12214</strain>
    </source>
</reference>
<keyword evidence="6" id="KW-0997">Cell inner membrane</keyword>
<name>A0A917MIG8_9HYPH</name>
<feature type="transmembrane region" description="Helical" evidence="12">
    <location>
        <begin position="515"/>
        <end position="535"/>
    </location>
</feature>
<proteinExistence type="inferred from homology"/>
<evidence type="ECO:0000256" key="3">
    <source>
        <dbReference type="ARBA" id="ARBA00009337"/>
    </source>
</evidence>
<comment type="similarity">
    <text evidence="3">Belongs to the glycosyltransferase 2 family. OpgH subfamily.</text>
</comment>
<evidence type="ECO:0000256" key="12">
    <source>
        <dbReference type="SAM" id="Phobius"/>
    </source>
</evidence>
<dbReference type="Pfam" id="PF13632">
    <property type="entry name" value="Glyco_trans_2_3"/>
    <property type="match status" value="1"/>
</dbReference>
<dbReference type="InterPro" id="IPR029044">
    <property type="entry name" value="Nucleotide-diphossugar_trans"/>
</dbReference>
<evidence type="ECO:0000259" key="13">
    <source>
        <dbReference type="Pfam" id="PF13632"/>
    </source>
</evidence>
<dbReference type="AlphaFoldDB" id="A0A917MIG8"/>
<dbReference type="GO" id="GO:0005886">
    <property type="term" value="C:plasma membrane"/>
    <property type="evidence" value="ECO:0007669"/>
    <property type="project" value="UniProtKB-SubCell"/>
</dbReference>
<evidence type="ECO:0000256" key="2">
    <source>
        <dbReference type="ARBA" id="ARBA00005001"/>
    </source>
</evidence>
<evidence type="ECO:0000256" key="7">
    <source>
        <dbReference type="ARBA" id="ARBA00022676"/>
    </source>
</evidence>
<feature type="domain" description="Glycosyltransferase 2-like" evidence="13">
    <location>
        <begin position="190"/>
        <end position="379"/>
    </location>
</feature>
<dbReference type="Proteomes" id="UP000603912">
    <property type="component" value="Unassembled WGS sequence"/>
</dbReference>
<keyword evidence="15" id="KW-1185">Reference proteome</keyword>
<keyword evidence="11 12" id="KW-0472">Membrane</keyword>
<protein>
    <recommendedName>
        <fullName evidence="4">Glucans biosynthesis glucosyltransferase H</fullName>
    </recommendedName>
</protein>
<feature type="transmembrane region" description="Helical" evidence="12">
    <location>
        <begin position="32"/>
        <end position="62"/>
    </location>
</feature>
<evidence type="ECO:0000256" key="8">
    <source>
        <dbReference type="ARBA" id="ARBA00022679"/>
    </source>
</evidence>
<dbReference type="GO" id="GO:0016758">
    <property type="term" value="F:hexosyltransferase activity"/>
    <property type="evidence" value="ECO:0007669"/>
    <property type="project" value="TreeGrafter"/>
</dbReference>
<organism evidence="14 15">
    <name type="scientific">Alsobacter metallidurans</name>
    <dbReference type="NCBI Taxonomy" id="340221"/>
    <lineage>
        <taxon>Bacteria</taxon>
        <taxon>Pseudomonadati</taxon>
        <taxon>Pseudomonadota</taxon>
        <taxon>Alphaproteobacteria</taxon>
        <taxon>Hyphomicrobiales</taxon>
        <taxon>Alsobacteraceae</taxon>
        <taxon>Alsobacter</taxon>
    </lineage>
</organism>
<feature type="transmembrane region" description="Helical" evidence="12">
    <location>
        <begin position="488"/>
        <end position="508"/>
    </location>
</feature>
<evidence type="ECO:0000313" key="15">
    <source>
        <dbReference type="Proteomes" id="UP000603912"/>
    </source>
</evidence>
<reference evidence="14" key="2">
    <citation type="submission" date="2020-09" db="EMBL/GenBank/DDBJ databases">
        <authorList>
            <person name="Sun Q."/>
            <person name="Zhou Y."/>
        </authorList>
    </citation>
    <scope>NUCLEOTIDE SEQUENCE</scope>
    <source>
        <strain evidence="14">CGMCC 1.12214</strain>
    </source>
</reference>
<dbReference type="InterPro" id="IPR050321">
    <property type="entry name" value="Glycosyltr_2/OpgH_subfam"/>
</dbReference>
<gene>
    <name evidence="14" type="ORF">GCM10007036_28710</name>
</gene>
<keyword evidence="7" id="KW-0328">Glycosyltransferase</keyword>
<evidence type="ECO:0000256" key="1">
    <source>
        <dbReference type="ARBA" id="ARBA00004429"/>
    </source>
</evidence>
<feature type="transmembrane region" description="Helical" evidence="12">
    <location>
        <begin position="359"/>
        <end position="381"/>
    </location>
</feature>
<evidence type="ECO:0000313" key="14">
    <source>
        <dbReference type="EMBL" id="GGH23154.1"/>
    </source>
</evidence>
<dbReference type="Gene3D" id="3.90.550.10">
    <property type="entry name" value="Spore Coat Polysaccharide Biosynthesis Protein SpsA, Chain A"/>
    <property type="match status" value="1"/>
</dbReference>
<evidence type="ECO:0000256" key="4">
    <source>
        <dbReference type="ARBA" id="ARBA00020585"/>
    </source>
</evidence>